<dbReference type="GO" id="GO:0012505">
    <property type="term" value="C:endomembrane system"/>
    <property type="evidence" value="ECO:0007669"/>
    <property type="project" value="UniProtKB-SubCell"/>
</dbReference>
<proteinExistence type="inferred from homology"/>
<evidence type="ECO:0000256" key="3">
    <source>
        <dbReference type="ARBA" id="ARBA00023134"/>
    </source>
</evidence>
<feature type="region of interest" description="Disordered" evidence="5">
    <location>
        <begin position="392"/>
        <end position="412"/>
    </location>
</feature>
<feature type="region of interest" description="Disordered" evidence="5">
    <location>
        <begin position="1"/>
        <end position="67"/>
    </location>
</feature>
<dbReference type="EMBL" id="JAEHOD010000010">
    <property type="protein sequence ID" value="KAG2450600.1"/>
    <property type="molecule type" value="Genomic_DNA"/>
</dbReference>
<dbReference type="GO" id="GO:0003924">
    <property type="term" value="F:GTPase activity"/>
    <property type="evidence" value="ECO:0007669"/>
    <property type="project" value="InterPro"/>
</dbReference>
<evidence type="ECO:0000256" key="1">
    <source>
        <dbReference type="ARBA" id="ARBA00006270"/>
    </source>
</evidence>
<evidence type="ECO:0000256" key="2">
    <source>
        <dbReference type="ARBA" id="ARBA00022741"/>
    </source>
</evidence>
<sequence length="435" mass="43121">MQGLPAIADTALPRQGGASSRSHSIASYAHPAHGPGPAPLAAPTAPPLAGGATAAAATPSAPTGGGVSRQRYKVLVIGAPGCGKTSLVRRMAEGEAFRFSATLARQRGLDFYACQLPLRDDVAVTLQLWDMSDCPTGRPGEDPGPLRAYLFNAQAVLLVYDAGDAATLEGLRHALDAVEAALSVAAGSAGSGGGARPYLALVANKCDVAPPPGGGELGASEALARELAARHGCTRFAVSAATGQGVLEAAVQLSCDLAGVPLSATDYKQRFAGSNMCGFTSLGGFGGAGDGLPHAAEPWAPAAAAGLGLDQMAAARSAGQAGAAVGSISGVGAGALELAYQHQPWRPVSSRASGSFGVSRNATPSPTAMLISKTGPLGQKVAVRSTSPLAGSMTGAGAGLQPHGSALPRPSQAKGKRSLWRALCCCCCSGGGALE</sequence>
<protein>
    <submittedName>
        <fullName evidence="6">Uncharacterized protein</fullName>
    </submittedName>
</protein>
<comment type="caution">
    <text evidence="6">The sequence shown here is derived from an EMBL/GenBank/DDBJ whole genome shotgun (WGS) entry which is preliminary data.</text>
</comment>
<name>A0A835WQ11_9CHLO</name>
<dbReference type="SMART" id="SM00175">
    <property type="entry name" value="RAB"/>
    <property type="match status" value="1"/>
</dbReference>
<dbReference type="PRINTS" id="PR00449">
    <property type="entry name" value="RASTRNSFRMNG"/>
</dbReference>
<dbReference type="Gene3D" id="3.40.50.300">
    <property type="entry name" value="P-loop containing nucleotide triphosphate hydrolases"/>
    <property type="match status" value="1"/>
</dbReference>
<dbReference type="InterPro" id="IPR027417">
    <property type="entry name" value="P-loop_NTPase"/>
</dbReference>
<reference evidence="6" key="1">
    <citation type="journal article" date="2020" name="bioRxiv">
        <title>Comparative genomics of Chlamydomonas.</title>
        <authorList>
            <person name="Craig R.J."/>
            <person name="Hasan A.R."/>
            <person name="Ness R.W."/>
            <person name="Keightley P.D."/>
        </authorList>
    </citation>
    <scope>NUCLEOTIDE SEQUENCE</scope>
    <source>
        <strain evidence="6">CCAP 11/173</strain>
    </source>
</reference>
<dbReference type="OrthoDB" id="544807at2759"/>
<organism evidence="6 7">
    <name type="scientific">Chlamydomonas schloesseri</name>
    <dbReference type="NCBI Taxonomy" id="2026947"/>
    <lineage>
        <taxon>Eukaryota</taxon>
        <taxon>Viridiplantae</taxon>
        <taxon>Chlorophyta</taxon>
        <taxon>core chlorophytes</taxon>
        <taxon>Chlorophyceae</taxon>
        <taxon>CS clade</taxon>
        <taxon>Chlamydomonadales</taxon>
        <taxon>Chlamydomonadaceae</taxon>
        <taxon>Chlamydomonas</taxon>
    </lineage>
</organism>
<feature type="compositionally biased region" description="Low complexity" evidence="5">
    <location>
        <begin position="47"/>
        <end position="62"/>
    </location>
</feature>
<evidence type="ECO:0000313" key="7">
    <source>
        <dbReference type="Proteomes" id="UP000613740"/>
    </source>
</evidence>
<dbReference type="PROSITE" id="PS51419">
    <property type="entry name" value="RAB"/>
    <property type="match status" value="1"/>
</dbReference>
<dbReference type="Proteomes" id="UP000613740">
    <property type="component" value="Unassembled WGS sequence"/>
</dbReference>
<keyword evidence="7" id="KW-1185">Reference proteome</keyword>
<dbReference type="AlphaFoldDB" id="A0A835WQ11"/>
<keyword evidence="2" id="KW-0547">Nucleotide-binding</keyword>
<comment type="subcellular location">
    <subcellularLocation>
        <location evidence="4">Endomembrane system</location>
        <topology evidence="4">Lipid-anchor</topology>
    </subcellularLocation>
</comment>
<dbReference type="InterPro" id="IPR050227">
    <property type="entry name" value="Rab"/>
</dbReference>
<keyword evidence="3" id="KW-0342">GTP-binding</keyword>
<dbReference type="SUPFAM" id="SSF52540">
    <property type="entry name" value="P-loop containing nucleoside triphosphate hydrolases"/>
    <property type="match status" value="1"/>
</dbReference>
<feature type="compositionally biased region" description="Pro residues" evidence="5">
    <location>
        <begin position="34"/>
        <end position="46"/>
    </location>
</feature>
<dbReference type="Pfam" id="PF00071">
    <property type="entry name" value="Ras"/>
    <property type="match status" value="1"/>
</dbReference>
<evidence type="ECO:0000313" key="6">
    <source>
        <dbReference type="EMBL" id="KAG2450600.1"/>
    </source>
</evidence>
<accession>A0A835WQ11</accession>
<comment type="similarity">
    <text evidence="1">Belongs to the small GTPase superfamily. Rab family.</text>
</comment>
<evidence type="ECO:0000256" key="5">
    <source>
        <dbReference type="SAM" id="MobiDB-lite"/>
    </source>
</evidence>
<evidence type="ECO:0000256" key="4">
    <source>
        <dbReference type="ARBA" id="ARBA00037868"/>
    </source>
</evidence>
<gene>
    <name evidence="6" type="ORF">HYH02_004440</name>
</gene>
<dbReference type="InterPro" id="IPR001806">
    <property type="entry name" value="Small_GTPase"/>
</dbReference>
<dbReference type="SMART" id="SM00173">
    <property type="entry name" value="RAS"/>
    <property type="match status" value="1"/>
</dbReference>
<dbReference type="GO" id="GO:0005525">
    <property type="term" value="F:GTP binding"/>
    <property type="evidence" value="ECO:0007669"/>
    <property type="project" value="UniProtKB-KW"/>
</dbReference>
<dbReference type="PANTHER" id="PTHR47977">
    <property type="entry name" value="RAS-RELATED PROTEIN RAB"/>
    <property type="match status" value="1"/>
</dbReference>